<dbReference type="Proteomes" id="UP000606008">
    <property type="component" value="Unassembled WGS sequence"/>
</dbReference>
<evidence type="ECO:0000313" key="3">
    <source>
        <dbReference type="Proteomes" id="UP000606008"/>
    </source>
</evidence>
<keyword evidence="1" id="KW-0812">Transmembrane</keyword>
<protein>
    <recommendedName>
        <fullName evidence="4">Cytochrome B</fullName>
    </recommendedName>
</protein>
<reference evidence="2" key="1">
    <citation type="submission" date="2024-05" db="EMBL/GenBank/DDBJ databases">
        <authorList>
            <person name="Jung D.-H."/>
        </authorList>
    </citation>
    <scope>NUCLEOTIDE SEQUENCE</scope>
    <source>
        <strain evidence="2">JA-25</strain>
    </source>
</reference>
<dbReference type="RefSeq" id="WP_166690562.1">
    <property type="nucleotide sequence ID" value="NZ_WAEL01000001.1"/>
</dbReference>
<dbReference type="EMBL" id="WAEL01000001">
    <property type="protein sequence ID" value="NID08689.1"/>
    <property type="molecule type" value="Genomic_DNA"/>
</dbReference>
<comment type="caution">
    <text evidence="2">The sequence shown here is derived from an EMBL/GenBank/DDBJ whole genome shotgun (WGS) entry which is preliminary data.</text>
</comment>
<evidence type="ECO:0000256" key="1">
    <source>
        <dbReference type="SAM" id="Phobius"/>
    </source>
</evidence>
<keyword evidence="3" id="KW-1185">Reference proteome</keyword>
<name>A0ABX0Q9V9_9BACT</name>
<proteinExistence type="predicted"/>
<feature type="transmembrane region" description="Helical" evidence="1">
    <location>
        <begin position="45"/>
        <end position="66"/>
    </location>
</feature>
<feature type="transmembrane region" description="Helical" evidence="1">
    <location>
        <begin position="125"/>
        <end position="143"/>
    </location>
</feature>
<keyword evidence="1" id="KW-0472">Membrane</keyword>
<feature type="transmembrane region" description="Helical" evidence="1">
    <location>
        <begin position="86"/>
        <end position="104"/>
    </location>
</feature>
<organism evidence="2 3">
    <name type="scientific">Fibrivirga algicola</name>
    <dbReference type="NCBI Taxonomy" id="2950420"/>
    <lineage>
        <taxon>Bacteria</taxon>
        <taxon>Pseudomonadati</taxon>
        <taxon>Bacteroidota</taxon>
        <taxon>Cytophagia</taxon>
        <taxon>Cytophagales</taxon>
        <taxon>Spirosomataceae</taxon>
        <taxon>Fibrivirga</taxon>
    </lineage>
</organism>
<evidence type="ECO:0008006" key="4">
    <source>
        <dbReference type="Google" id="ProtNLM"/>
    </source>
</evidence>
<gene>
    <name evidence="2" type="ORF">F7231_00770</name>
</gene>
<accession>A0ABX0Q9V9</accession>
<evidence type="ECO:0000313" key="2">
    <source>
        <dbReference type="EMBL" id="NID08689.1"/>
    </source>
</evidence>
<keyword evidence="1" id="KW-1133">Transmembrane helix</keyword>
<feature type="transmembrane region" description="Helical" evidence="1">
    <location>
        <begin position="12"/>
        <end position="33"/>
    </location>
</feature>
<sequence>MIYPIILLIHSALRWLVLGSVVAVLISACTGLLQARPYRRADQTLRVVATSIVHTQFLIGVYLYTISPLIRYYWRNRSTLGEAPELSFFALIHIALMTTSVIVFTVGSSKAKRESDARQQFKTTAIYFSVGLLLLLLAIPWPFSPLAARPWFRTA</sequence>